<gene>
    <name evidence="1" type="ORF">AB8S09_15580</name>
</gene>
<evidence type="ECO:0000313" key="1">
    <source>
        <dbReference type="EMBL" id="MEY8765040.1"/>
    </source>
</evidence>
<evidence type="ECO:0000313" key="2">
    <source>
        <dbReference type="Proteomes" id="UP001565220"/>
    </source>
</evidence>
<dbReference type="Proteomes" id="UP001565220">
    <property type="component" value="Unassembled WGS sequence"/>
</dbReference>
<organism evidence="1 2">
    <name type="scientific">Clostridium lapidicellarium</name>
    <dbReference type="NCBI Taxonomy" id="3240931"/>
    <lineage>
        <taxon>Bacteria</taxon>
        <taxon>Bacillati</taxon>
        <taxon>Bacillota</taxon>
        <taxon>Clostridia</taxon>
        <taxon>Eubacteriales</taxon>
        <taxon>Clostridiaceae</taxon>
        <taxon>Clostridium</taxon>
    </lineage>
</organism>
<name>A0ABV4E1K2_9CLOT</name>
<reference evidence="1 2" key="1">
    <citation type="submission" date="2024-08" db="EMBL/GenBank/DDBJ databases">
        <title>Clostridium lapicellarii sp. nov., and Clostridium renhuaiense sp. nov., two species isolated from the mud in a fermentation cellar used for producing sauce-flavour Chinese liquors.</title>
        <authorList>
            <person name="Yang F."/>
            <person name="Wang H."/>
            <person name="Chen L.Q."/>
            <person name="Zhou N."/>
            <person name="Lu J.J."/>
            <person name="Pu X.X."/>
            <person name="Wan B."/>
            <person name="Wang L."/>
            <person name="Liu S.J."/>
        </authorList>
    </citation>
    <scope>NUCLEOTIDE SEQUENCE [LARGE SCALE GENOMIC DNA]</scope>
    <source>
        <strain evidence="1 2">MT-113</strain>
    </source>
</reference>
<proteinExistence type="predicted"/>
<comment type="caution">
    <text evidence="1">The sequence shown here is derived from an EMBL/GenBank/DDBJ whole genome shotgun (WGS) entry which is preliminary data.</text>
</comment>
<dbReference type="RefSeq" id="WP_294185213.1">
    <property type="nucleotide sequence ID" value="NZ_JBGFFE010000044.1"/>
</dbReference>
<accession>A0ABV4E1K2</accession>
<dbReference type="EMBL" id="JBGFFE010000044">
    <property type="protein sequence ID" value="MEY8765040.1"/>
    <property type="molecule type" value="Genomic_DNA"/>
</dbReference>
<protein>
    <submittedName>
        <fullName evidence="1">Uncharacterized protein</fullName>
    </submittedName>
</protein>
<sequence>MGITVKNTIKKFKSDVSEHVSEKLAQLDSICYLQRRQSDYKFNIHQKENKKLNLPASDGKPCIRAYVYGNLMFSENSIYLSNRCINNSESLEHDSYRKIYKNQYDKFVSKLQGMGSEYEKQNFKEQNMIKDEKDDMEGIKITDDNVDEIVDDILDNVQPLSPEYIKMFSDI</sequence>
<keyword evidence="2" id="KW-1185">Reference proteome</keyword>